<accession>A0A2W7HTV1</accession>
<feature type="coiled-coil region" evidence="1">
    <location>
        <begin position="429"/>
        <end position="482"/>
    </location>
</feature>
<organism evidence="2 3">
    <name type="scientific">Mesonia algae</name>
    <dbReference type="NCBI Taxonomy" id="213248"/>
    <lineage>
        <taxon>Bacteria</taxon>
        <taxon>Pseudomonadati</taxon>
        <taxon>Bacteroidota</taxon>
        <taxon>Flavobacteriia</taxon>
        <taxon>Flavobacteriales</taxon>
        <taxon>Flavobacteriaceae</taxon>
        <taxon>Mesonia</taxon>
    </lineage>
</organism>
<evidence type="ECO:0000313" key="3">
    <source>
        <dbReference type="Proteomes" id="UP000249542"/>
    </source>
</evidence>
<dbReference type="Proteomes" id="UP000249542">
    <property type="component" value="Unassembled WGS sequence"/>
</dbReference>
<dbReference type="EMBL" id="QKYV01000021">
    <property type="protein sequence ID" value="PZW37009.1"/>
    <property type="molecule type" value="Genomic_DNA"/>
</dbReference>
<dbReference type="SUPFAM" id="SSF89550">
    <property type="entry name" value="PHP domain-like"/>
    <property type="match status" value="1"/>
</dbReference>
<evidence type="ECO:0000256" key="1">
    <source>
        <dbReference type="SAM" id="Coils"/>
    </source>
</evidence>
<protein>
    <submittedName>
        <fullName evidence="2">Uncharacterized protein</fullName>
    </submittedName>
</protein>
<gene>
    <name evidence="2" type="ORF">LX95_02894</name>
</gene>
<dbReference type="RefSeq" id="WP_111542142.1">
    <property type="nucleotide sequence ID" value="NZ_QKYV01000021.1"/>
</dbReference>
<dbReference type="NCBIfam" id="NF045780">
    <property type="entry name" value="TrlF_fam_ATP"/>
    <property type="match status" value="1"/>
</dbReference>
<dbReference type="InterPro" id="IPR016195">
    <property type="entry name" value="Pol/histidinol_Pase-like"/>
</dbReference>
<dbReference type="AlphaFoldDB" id="A0A2W7HTV1"/>
<comment type="caution">
    <text evidence="2">The sequence shown here is derived from an EMBL/GenBank/DDBJ whole genome shotgun (WGS) entry which is preliminary data.</text>
</comment>
<reference evidence="2 3" key="1">
    <citation type="submission" date="2018-06" db="EMBL/GenBank/DDBJ databases">
        <title>Genomic Encyclopedia of Archaeal and Bacterial Type Strains, Phase II (KMG-II): from individual species to whole genera.</title>
        <authorList>
            <person name="Goeker M."/>
        </authorList>
    </citation>
    <scope>NUCLEOTIDE SEQUENCE [LARGE SCALE GENOMIC DNA]</scope>
    <source>
        <strain evidence="2 3">DSM 15361</strain>
    </source>
</reference>
<sequence length="880" mass="102721">MIEEIKKGSIWRKWDLHIHTPNTHLNNKYNCSYKEIAEKIIEEEIEVIGVTNYFIVEENEITELKKYLPNETLVLANFEFRTNDKNKSGEYINSHVLFNLDKVSISQILESLSRIPLNNIADDNTQYCTIENIKKYGADNITISFDDLRKQLERDFSIWNDFLMVGVNNGYGGFHPDNKPRNIQLAKKMDKCSNLIFGRASDRNFFLNLEGPRKDFFKLPKPVFVCSDAHSLNTIGSEFTWVKADKTFEGLRQTIFEPQERTRIQENNPKYDYEKPYFSLINFKEDEQIFKDDSDLIFCESTKTLPLNPNLVTIIGGRGEGKSMLSEYISSSFYGKTGNKIGEFNKTEKIEVEYSKTILNDDEKILFPLGENEHSVDFIYISQGDLKSKVESQDKKSLLADSISKLAKLEKPEFDNDLNKLILSSIKELQELEQFLKINENKIDYLKKEEKKTNEFISNITTEENKEKLEQYSSNLEKIKNNTSKSTELKSLTIYLNDIVTSINEKINEVNEEVNLIPLLTEEQNIFKNQLEAINNWLNKIFKEISDLTDKNNKIKESFNEVYKGDLSTLLKDVDKFQTVLLTIREKISKVTQKNKRFENLKKIIFISEKDKESLINKIKSQYSLQKTKLEQDWNNFTDFEKNDDLNDAQKEIMENLLQDLSVEVVIEFNESSFYEKIYHCINGAVWRVKNNLKAQKEYFEINDIDSFYDFLENKFLEVCESNNGLDTERLTKLFFDSNEQKDYINVYPILKYDGKDLNKISVGQKGTVYLKLKLATEAFSKPIIFDQPEDDLDNEFIMNNLINLFKELKKYRQVIIVTHNANLVINADAEQVIVATNDKGKLKYLSGSLENELINKKICQILEGGELAFEKRRRKYKIQ</sequence>
<evidence type="ECO:0000313" key="2">
    <source>
        <dbReference type="EMBL" id="PZW37009.1"/>
    </source>
</evidence>
<dbReference type="Gene3D" id="3.20.20.140">
    <property type="entry name" value="Metal-dependent hydrolases"/>
    <property type="match status" value="1"/>
</dbReference>
<dbReference type="Gene3D" id="3.40.50.300">
    <property type="entry name" value="P-loop containing nucleotide triphosphate hydrolases"/>
    <property type="match status" value="2"/>
</dbReference>
<keyword evidence="1" id="KW-0175">Coiled coil</keyword>
<dbReference type="SUPFAM" id="SSF52540">
    <property type="entry name" value="P-loop containing nucleoside triphosphate hydrolases"/>
    <property type="match status" value="1"/>
</dbReference>
<keyword evidence="3" id="KW-1185">Reference proteome</keyword>
<dbReference type="InterPro" id="IPR054787">
    <property type="entry name" value="TrlF_ATPase"/>
</dbReference>
<dbReference type="InterPro" id="IPR027417">
    <property type="entry name" value="P-loop_NTPase"/>
</dbReference>
<proteinExistence type="predicted"/>
<name>A0A2W7HTV1_9FLAO</name>